<keyword evidence="6" id="KW-0326">Glycosidase</keyword>
<dbReference type="AlphaFoldDB" id="A0A224Y095"/>
<proteinExistence type="inferred from homology"/>
<dbReference type="EMBL" id="GFTR01002443">
    <property type="protein sequence ID" value="JAW13983.1"/>
    <property type="molecule type" value="Transcribed_RNA"/>
</dbReference>
<dbReference type="Pfam" id="PF00062">
    <property type="entry name" value="Lys"/>
    <property type="match status" value="1"/>
</dbReference>
<dbReference type="Gene3D" id="1.10.530.10">
    <property type="match status" value="1"/>
</dbReference>
<evidence type="ECO:0000256" key="3">
    <source>
        <dbReference type="ARBA" id="ARBA00012732"/>
    </source>
</evidence>
<name>A0A224Y095_9HEMI</name>
<dbReference type="InterPro" id="IPR019799">
    <property type="entry name" value="Glyco_hydro_22_CS"/>
</dbReference>
<evidence type="ECO:0000256" key="6">
    <source>
        <dbReference type="ARBA" id="ARBA00023295"/>
    </source>
</evidence>
<keyword evidence="4" id="KW-0929">Antimicrobial</keyword>
<dbReference type="InterPro" id="IPR023346">
    <property type="entry name" value="Lysozyme-like_dom_sf"/>
</dbReference>
<reference evidence="10" key="1">
    <citation type="journal article" date="2018" name="PLoS Negl. Trop. Dis.">
        <title>An insight into the salivary gland and fat body transcriptome of Panstrongylus lignarius (Hemiptera: Heteroptera), the main vector of Chagas disease in Peru.</title>
        <authorList>
            <person name="Nevoa J.C."/>
            <person name="Mendes M.T."/>
            <person name="da Silva M.V."/>
            <person name="Soares S.C."/>
            <person name="Oliveira C.J.F."/>
            <person name="Ribeiro J.M.C."/>
        </authorList>
    </citation>
    <scope>NUCLEOTIDE SEQUENCE</scope>
</reference>
<dbReference type="GO" id="GO:0042742">
    <property type="term" value="P:defense response to bacterium"/>
    <property type="evidence" value="ECO:0007669"/>
    <property type="project" value="UniProtKB-KW"/>
</dbReference>
<feature type="chain" id="PRO_5012556143" description="lysozyme" evidence="8">
    <location>
        <begin position="23"/>
        <end position="145"/>
    </location>
</feature>
<dbReference type="EC" id="3.2.1.17" evidence="3"/>
<evidence type="ECO:0000256" key="8">
    <source>
        <dbReference type="SAM" id="SignalP"/>
    </source>
</evidence>
<dbReference type="FunFam" id="1.10.530.10:FF:000001">
    <property type="entry name" value="Lysozyme C"/>
    <property type="match status" value="1"/>
</dbReference>
<evidence type="ECO:0000256" key="4">
    <source>
        <dbReference type="ARBA" id="ARBA00022638"/>
    </source>
</evidence>
<dbReference type="InterPro" id="IPR001916">
    <property type="entry name" value="Glyco_hydro_22"/>
</dbReference>
<dbReference type="PRINTS" id="PR00137">
    <property type="entry name" value="LYSOZYME"/>
</dbReference>
<organism evidence="10">
    <name type="scientific">Panstrongylus lignarius</name>
    <dbReference type="NCBI Taxonomy" id="156445"/>
    <lineage>
        <taxon>Eukaryota</taxon>
        <taxon>Metazoa</taxon>
        <taxon>Ecdysozoa</taxon>
        <taxon>Arthropoda</taxon>
        <taxon>Hexapoda</taxon>
        <taxon>Insecta</taxon>
        <taxon>Pterygota</taxon>
        <taxon>Neoptera</taxon>
        <taxon>Paraneoptera</taxon>
        <taxon>Hemiptera</taxon>
        <taxon>Heteroptera</taxon>
        <taxon>Panheteroptera</taxon>
        <taxon>Cimicomorpha</taxon>
        <taxon>Reduviidae</taxon>
        <taxon>Triatominae</taxon>
        <taxon>Panstrongylus</taxon>
    </lineage>
</organism>
<comment type="catalytic activity">
    <reaction evidence="1">
        <text>Hydrolysis of (1-&gt;4)-beta-linkages between N-acetylmuramic acid and N-acetyl-D-glucosamine residues in a peptidoglycan and between N-acetyl-D-glucosamine residues in chitodextrins.</text>
        <dbReference type="EC" id="3.2.1.17"/>
    </reaction>
</comment>
<keyword evidence="5" id="KW-1015">Disulfide bond</keyword>
<dbReference type="CDD" id="cd16899">
    <property type="entry name" value="LYZ_C_invert"/>
    <property type="match status" value="1"/>
</dbReference>
<accession>A0A224Y095</accession>
<keyword evidence="6" id="KW-0378">Hydrolase</keyword>
<dbReference type="SMART" id="SM00263">
    <property type="entry name" value="LYZ1"/>
    <property type="match status" value="1"/>
</dbReference>
<dbReference type="GO" id="GO:0003796">
    <property type="term" value="F:lysozyme activity"/>
    <property type="evidence" value="ECO:0007669"/>
    <property type="project" value="UniProtKB-EC"/>
</dbReference>
<feature type="signal peptide" evidence="8">
    <location>
        <begin position="1"/>
        <end position="22"/>
    </location>
</feature>
<dbReference type="PANTHER" id="PTHR11407:SF63">
    <property type="entry name" value="LYSOZYME C"/>
    <property type="match status" value="1"/>
</dbReference>
<comment type="similarity">
    <text evidence="2 7">Belongs to the glycosyl hydrolase 22 family.</text>
</comment>
<evidence type="ECO:0000256" key="7">
    <source>
        <dbReference type="RuleBase" id="RU004440"/>
    </source>
</evidence>
<evidence type="ECO:0000256" key="5">
    <source>
        <dbReference type="ARBA" id="ARBA00023157"/>
    </source>
</evidence>
<dbReference type="InterPro" id="IPR000974">
    <property type="entry name" value="Glyco_hydro_22_lys"/>
</dbReference>
<feature type="domain" description="Glycosyl hydrolases family 22 (GH22)" evidence="9">
    <location>
        <begin position="96"/>
        <end position="114"/>
    </location>
</feature>
<evidence type="ECO:0000259" key="9">
    <source>
        <dbReference type="PROSITE" id="PS00128"/>
    </source>
</evidence>
<dbReference type="SUPFAM" id="SSF53955">
    <property type="entry name" value="Lysozyme-like"/>
    <property type="match status" value="1"/>
</dbReference>
<evidence type="ECO:0000256" key="2">
    <source>
        <dbReference type="ARBA" id="ARBA00010859"/>
    </source>
</evidence>
<dbReference type="PROSITE" id="PS00128">
    <property type="entry name" value="GLYCOSYL_HYDROL_F22_1"/>
    <property type="match status" value="1"/>
</dbReference>
<dbReference type="PROSITE" id="PS51348">
    <property type="entry name" value="GLYCOSYL_HYDROL_F22_2"/>
    <property type="match status" value="1"/>
</dbReference>
<protein>
    <recommendedName>
        <fullName evidence="3">lysozyme</fullName>
        <ecNumber evidence="3">3.2.1.17</ecNumber>
    </recommendedName>
</protein>
<dbReference type="GO" id="GO:0031640">
    <property type="term" value="P:killing of cells of another organism"/>
    <property type="evidence" value="ECO:0007669"/>
    <property type="project" value="UniProtKB-KW"/>
</dbReference>
<evidence type="ECO:0000256" key="1">
    <source>
        <dbReference type="ARBA" id="ARBA00000632"/>
    </source>
</evidence>
<dbReference type="PANTHER" id="PTHR11407">
    <property type="entry name" value="LYSOZYME C"/>
    <property type="match status" value="1"/>
</dbReference>
<evidence type="ECO:0000313" key="10">
    <source>
        <dbReference type="EMBL" id="JAW13983.1"/>
    </source>
</evidence>
<sequence>MKHFVVIFVLIAGFAIINQAQAKQFSECELARLLHRTYRFDKSKTNNFVCLAAAESSLNTHRTNKNRNGSTDYGLFQINNMYWCTTPGYASRSNECRTTCSEFLNNDISKAVACANKVYARHGYLAWEGWKAKCRRGVRDLSYCM</sequence>
<dbReference type="PRINTS" id="PR00135">
    <property type="entry name" value="LYZLACT"/>
</dbReference>
<keyword evidence="4" id="KW-0081">Bacteriolytic enzyme</keyword>
<keyword evidence="8" id="KW-0732">Signal</keyword>